<feature type="compositionally biased region" description="Low complexity" evidence="1">
    <location>
        <begin position="21"/>
        <end position="52"/>
    </location>
</feature>
<dbReference type="GeneID" id="39871594"/>
<reference evidence="2 3" key="1">
    <citation type="submission" date="2016-06" db="EMBL/GenBank/DDBJ databases">
        <authorList>
            <consortium name="Pathogen Informatics"/>
        </authorList>
    </citation>
    <scope>NUCLEOTIDE SEQUENCE [LARGE SCALE GENOMIC DNA]</scope>
</reference>
<sequence>MSLGSRKNDECNLEASKENNNKNNNSNKNKNNSNNNKNNSNNNKNNSNNNKYNNDDENNKNELLHNEKNKTTFCSSDNDEMISCSLDKENSNNYENLLSYKNSNSKNEQSYNGNYPTMNNKDENNLQFKEVNPQNDNKLSYNIFEENFLKVRKDKNKNIISKEVHEDEEVIEYKEVNEEVKEEVDEEVKVNQKVQQDVNEGVKEEVNEEVKVNQKVQQDVNEGEKEEVNEEVKVNQKVQQDVNEGVKEEVNEEVKVNQKVQEDVNEVDEIKTVLTQNEMGKETEKEIQDEGMDQRQTEEKIKMKRETGKQVGDEDVSQQNEVNMQSQAEVLKNVVPNEEMGIMFNVYHIGINKIEAIKALYRDYKKNFNKSFKEKMNKLNSFIYFYNDNNLGNHITVDYINDKDKINAIKRERLSRLFLYIEDINKLKQALKVNQQHNNMELEDDGKKEHFYDANENIDDFFIFDHPLSYLNNDVETIFTECENSSFFRDDASIDNFLEEGKNKSSEEFNMSNIFAKFSLKNYYFFDINKNLCYIYDCTPMVIKKFAEKINSYNIGKNSNKDLNSTTSDNISFPIDPQSNDNSNYYPSHPLTTSQNLETYIQFHCEKWQENMYDIVEVNSLEFDFHRLKCSIM</sequence>
<dbReference type="Proteomes" id="UP000219813">
    <property type="component" value="Chromosome 14"/>
</dbReference>
<dbReference type="KEGG" id="pmal:PMUG01_14028300"/>
<feature type="compositionally biased region" description="Basic and acidic residues" evidence="1">
    <location>
        <begin position="1"/>
        <end position="20"/>
    </location>
</feature>
<gene>
    <name evidence="2" type="primary">PmUG01_14028300</name>
    <name evidence="2" type="ORF">PMUG01_14028300</name>
</gene>
<evidence type="ECO:0000256" key="1">
    <source>
        <dbReference type="SAM" id="MobiDB-lite"/>
    </source>
</evidence>
<organism evidence="2 3">
    <name type="scientific">Plasmodium malariae</name>
    <dbReference type="NCBI Taxonomy" id="5858"/>
    <lineage>
        <taxon>Eukaryota</taxon>
        <taxon>Sar</taxon>
        <taxon>Alveolata</taxon>
        <taxon>Apicomplexa</taxon>
        <taxon>Aconoidasida</taxon>
        <taxon>Haemosporida</taxon>
        <taxon>Plasmodiidae</taxon>
        <taxon>Plasmodium</taxon>
        <taxon>Plasmodium (Plasmodium)</taxon>
    </lineage>
</organism>
<dbReference type="OMA" id="NDEMISC"/>
<name>A0A1D3TE51_PLAMA</name>
<feature type="region of interest" description="Disordered" evidence="1">
    <location>
        <begin position="1"/>
        <end position="61"/>
    </location>
</feature>
<dbReference type="RefSeq" id="XP_028864184.1">
    <property type="nucleotide sequence ID" value="XM_029007835.1"/>
</dbReference>
<evidence type="ECO:0000313" key="2">
    <source>
        <dbReference type="EMBL" id="SCP03229.1"/>
    </source>
</evidence>
<dbReference type="OrthoDB" id="376388at2759"/>
<dbReference type="AlphaFoldDB" id="A0A1D3TE51"/>
<keyword evidence="3" id="KW-1185">Reference proteome</keyword>
<evidence type="ECO:0000313" key="3">
    <source>
        <dbReference type="Proteomes" id="UP000219813"/>
    </source>
</evidence>
<protein>
    <submittedName>
        <fullName evidence="2">Uncharacterized protein</fullName>
    </submittedName>
</protein>
<proteinExistence type="predicted"/>
<dbReference type="VEuPathDB" id="PlasmoDB:PmUG01_14028300"/>
<dbReference type="EMBL" id="LT594635">
    <property type="protein sequence ID" value="SCP03229.1"/>
    <property type="molecule type" value="Genomic_DNA"/>
</dbReference>
<accession>A0A1D3TE51</accession>